<evidence type="ECO:0000313" key="3">
    <source>
        <dbReference type="Proteomes" id="UP001160499"/>
    </source>
</evidence>
<dbReference type="EMBL" id="JARXVH010000011">
    <property type="protein sequence ID" value="MDH6219206.1"/>
    <property type="molecule type" value="Genomic_DNA"/>
</dbReference>
<comment type="caution">
    <text evidence="2">The sequence shown here is derived from an EMBL/GenBank/DDBJ whole genome shotgun (WGS) entry which is preliminary data.</text>
</comment>
<evidence type="ECO:0000313" key="2">
    <source>
        <dbReference type="EMBL" id="MDH6219206.1"/>
    </source>
</evidence>
<dbReference type="Pfam" id="PF00656">
    <property type="entry name" value="Peptidase_C14"/>
    <property type="match status" value="1"/>
</dbReference>
<accession>A0ABT6LU19</accession>
<reference evidence="2 3" key="1">
    <citation type="submission" date="2023-04" db="EMBL/GenBank/DDBJ databases">
        <title>Forest soil microbial communities from Buena Vista Peninsula, Colon Province, Panama.</title>
        <authorList>
            <person name="Bouskill N."/>
        </authorList>
    </citation>
    <scope>NUCLEOTIDE SEQUENCE [LARGE SCALE GENOMIC DNA]</scope>
    <source>
        <strain evidence="2 3">GGS1</strain>
    </source>
</reference>
<evidence type="ECO:0000259" key="1">
    <source>
        <dbReference type="Pfam" id="PF00656"/>
    </source>
</evidence>
<dbReference type="RefSeq" id="WP_280880030.1">
    <property type="nucleotide sequence ID" value="NZ_JARXVH010000011.1"/>
</dbReference>
<dbReference type="Gene3D" id="3.40.50.1460">
    <property type="match status" value="1"/>
</dbReference>
<protein>
    <recommendedName>
        <fullName evidence="1">Peptidase C14 caspase domain-containing protein</fullName>
    </recommendedName>
</protein>
<dbReference type="Proteomes" id="UP001160499">
    <property type="component" value="Unassembled WGS sequence"/>
</dbReference>
<dbReference type="InterPro" id="IPR011600">
    <property type="entry name" value="Pept_C14_caspase"/>
</dbReference>
<proteinExistence type="predicted"/>
<keyword evidence="3" id="KW-1185">Reference proteome</keyword>
<gene>
    <name evidence="2" type="ORF">M2283_006540</name>
</gene>
<name>A0ABT6LU19_9ACTN</name>
<feature type="domain" description="Peptidase C14 caspase" evidence="1">
    <location>
        <begin position="5"/>
        <end position="244"/>
    </location>
</feature>
<organism evidence="2 3">
    <name type="scientific">Streptomyces pseudovenezuelae</name>
    <dbReference type="NCBI Taxonomy" id="67350"/>
    <lineage>
        <taxon>Bacteria</taxon>
        <taxon>Bacillati</taxon>
        <taxon>Actinomycetota</taxon>
        <taxon>Actinomycetes</taxon>
        <taxon>Kitasatosporales</taxon>
        <taxon>Streptomycetaceae</taxon>
        <taxon>Streptomyces</taxon>
        <taxon>Streptomyces aurantiacus group</taxon>
    </lineage>
</organism>
<sequence length="348" mass="38444">MRPHHYAVISGINRYVSLDDLRGPVNDAEAFQRWLVDPHGGDVPEKNIVWVEASAGTDAIDADSAQPTATRIYRAFLDVNKRLSAELESSPESREQSRLYGYLAGHGTAPGGTGCAVLMPSADEDGLVDHVEVQLLADWYGRSGPFKEVLFFVDCCREDLHLLPCGPPMVQEWLSNDPVSVVLGLAAEVGQQALEPLSETDGIPLRGYFTTALLEGMAMSTDAAGRVTVAGLDGHVRRLVLRRTDRRQLASVRQQRGMPVVVRRTKPRETHRVRVRCTGTARNLVIRDEYEDILARGDARHETPWELELPNGVYWVGPKEFAAGDLSCEFVVEGRDTDVRYPAGTTLE</sequence>